<protein>
    <submittedName>
        <fullName evidence="1">Uncharacterized protein</fullName>
    </submittedName>
</protein>
<evidence type="ECO:0000313" key="2">
    <source>
        <dbReference type="Proteomes" id="UP000000362"/>
    </source>
</evidence>
<evidence type="ECO:0000313" key="1">
    <source>
        <dbReference type="EMBL" id="ABJ62206.1"/>
    </source>
</evidence>
<dbReference type="Proteomes" id="UP000000362">
    <property type="component" value="Chromosome"/>
</dbReference>
<dbReference type="EnsemblBacteria" id="ABJ62206">
    <property type="protein sequence ID" value="ABJ62206"/>
    <property type="gene ID" value="LEUM_1106"/>
</dbReference>
<reference evidence="1 2" key="1">
    <citation type="journal article" date="2006" name="Proc. Natl. Acad. Sci. U.S.A.">
        <title>Comparative genomics of the lactic acid bacteria.</title>
        <authorList>
            <person name="Makarova K."/>
            <person name="Slesarev A."/>
            <person name="Wolf Y."/>
            <person name="Sorokin A."/>
            <person name="Mirkin B."/>
            <person name="Koonin E."/>
            <person name="Pavlov A."/>
            <person name="Pavlova N."/>
            <person name="Karamychev V."/>
            <person name="Polouchine N."/>
            <person name="Shakhova V."/>
            <person name="Grigoriev I."/>
            <person name="Lou Y."/>
            <person name="Rohksar D."/>
            <person name="Lucas S."/>
            <person name="Huang K."/>
            <person name="Goodstein D.M."/>
            <person name="Hawkins T."/>
            <person name="Plengvidhya V."/>
            <person name="Welker D."/>
            <person name="Hughes J."/>
            <person name="Goh Y."/>
            <person name="Benson A."/>
            <person name="Baldwin K."/>
            <person name="Lee J.H."/>
            <person name="Diaz-Muniz I."/>
            <person name="Dosti B."/>
            <person name="Smeianov V."/>
            <person name="Wechter W."/>
            <person name="Barabote R."/>
            <person name="Lorca G."/>
            <person name="Altermann E."/>
            <person name="Barrangou R."/>
            <person name="Ganesan B."/>
            <person name="Xie Y."/>
            <person name="Rawsthorne H."/>
            <person name="Tamir D."/>
            <person name="Parker C."/>
            <person name="Breidt F."/>
            <person name="Broadbent J."/>
            <person name="Hutkins R."/>
            <person name="O'Sullivan D."/>
            <person name="Steele J."/>
            <person name="Unlu G."/>
            <person name="Saier M."/>
            <person name="Klaenhammer T."/>
            <person name="Richardson P."/>
            <person name="Kozyavkin S."/>
            <person name="Weimer B."/>
            <person name="Mills D."/>
        </authorList>
    </citation>
    <scope>NUCLEOTIDE SEQUENCE [LARGE SCALE GENOMIC DNA]</scope>
    <source>
        <strain evidence="2">ATCC 8293 / DSM 20343 / BCRC 11652 / CCM 1803 / JCM 6124 / NCDO 523 / NBRC 100496 / NCIMB 8023 / NCTC 12954 / NRRL B-1118 / 37Y</strain>
    </source>
</reference>
<keyword evidence="2" id="KW-1185">Reference proteome</keyword>
<proteinExistence type="predicted"/>
<sequence length="118" mass="13588">MLRNPCVSLVIMPIVTRHDVTSSIGAIANRKKFWKGLFLMEVYYQLIRNSGHTVRYASTDKQVVLTHGYPIYLQIYGVNRSTDYILKDTFAFLATQYSNNIKLVNVDELEKNNDKAIL</sequence>
<dbReference type="AlphaFoldDB" id="Q03X66"/>
<accession>Q03X66</accession>
<organism evidence="1 2">
    <name type="scientific">Leuconostoc mesenteroides subsp. mesenteroides (strain ATCC 8293 / DSM 20343 / BCRC 11652 / CCM 1803 / JCM 6124 / NCDO 523 / NBRC 100496 / NCIMB 8023 / NCTC 12954 / NRRL B-1118 / 37Y)</name>
    <dbReference type="NCBI Taxonomy" id="203120"/>
    <lineage>
        <taxon>Bacteria</taxon>
        <taxon>Bacillati</taxon>
        <taxon>Bacillota</taxon>
        <taxon>Bacilli</taxon>
        <taxon>Lactobacillales</taxon>
        <taxon>Lactobacillaceae</taxon>
        <taxon>Leuconostoc</taxon>
    </lineage>
</organism>
<dbReference type="EMBL" id="CP000414">
    <property type="protein sequence ID" value="ABJ62206.1"/>
    <property type="molecule type" value="Genomic_DNA"/>
</dbReference>
<gene>
    <name evidence="1" type="ordered locus">LEUM_1106</name>
</gene>
<name>Q03X66_LEUMM</name>
<dbReference type="RefSeq" id="WP_011679849.1">
    <property type="nucleotide sequence ID" value="NC_008531.1"/>
</dbReference>
<dbReference type="GeneID" id="29576175"/>
<dbReference type="HOGENOM" id="CLU_2288049_0_0_9"/>
<dbReference type="eggNOG" id="ENOG5032QHJ">
    <property type="taxonomic scope" value="Bacteria"/>
</dbReference>
<dbReference type="KEGG" id="lme:LEUM_1106"/>